<feature type="transmembrane region" description="Helical" evidence="6">
    <location>
        <begin position="264"/>
        <end position="283"/>
    </location>
</feature>
<evidence type="ECO:0000256" key="6">
    <source>
        <dbReference type="SAM" id="Phobius"/>
    </source>
</evidence>
<dbReference type="GO" id="GO:0005886">
    <property type="term" value="C:plasma membrane"/>
    <property type="evidence" value="ECO:0007669"/>
    <property type="project" value="UniProtKB-SubCell"/>
</dbReference>
<proteinExistence type="predicted"/>
<reference evidence="7 8" key="1">
    <citation type="journal article" date="2016" name="Nat. Commun.">
        <title>Thousands of microbial genomes shed light on interconnected biogeochemical processes in an aquifer system.</title>
        <authorList>
            <person name="Anantharaman K."/>
            <person name="Brown C.T."/>
            <person name="Hug L.A."/>
            <person name="Sharon I."/>
            <person name="Castelle C.J."/>
            <person name="Probst A.J."/>
            <person name="Thomas B.C."/>
            <person name="Singh A."/>
            <person name="Wilkins M.J."/>
            <person name="Karaoz U."/>
            <person name="Brodie E.L."/>
            <person name="Williams K.H."/>
            <person name="Hubbard S.S."/>
            <person name="Banfield J.F."/>
        </authorList>
    </citation>
    <scope>NUCLEOTIDE SEQUENCE [LARGE SCALE GENOMIC DNA]</scope>
</reference>
<feature type="transmembrane region" description="Helical" evidence="6">
    <location>
        <begin position="128"/>
        <end position="148"/>
    </location>
</feature>
<dbReference type="InterPro" id="IPR050833">
    <property type="entry name" value="Poly_Biosynth_Transport"/>
</dbReference>
<name>A0A1G2IS28_9BACT</name>
<comment type="caution">
    <text evidence="7">The sequence shown here is derived from an EMBL/GenBank/DDBJ whole genome shotgun (WGS) entry which is preliminary data.</text>
</comment>
<dbReference type="InterPro" id="IPR002797">
    <property type="entry name" value="Polysacc_synth"/>
</dbReference>
<feature type="transmembrane region" description="Helical" evidence="6">
    <location>
        <begin position="340"/>
        <end position="359"/>
    </location>
</feature>
<dbReference type="EMBL" id="MHPE01000015">
    <property type="protein sequence ID" value="OGZ77140.1"/>
    <property type="molecule type" value="Genomic_DNA"/>
</dbReference>
<evidence type="ECO:0000256" key="4">
    <source>
        <dbReference type="ARBA" id="ARBA00022989"/>
    </source>
</evidence>
<feature type="transmembrane region" description="Helical" evidence="6">
    <location>
        <begin position="93"/>
        <end position="116"/>
    </location>
</feature>
<evidence type="ECO:0000256" key="3">
    <source>
        <dbReference type="ARBA" id="ARBA00022692"/>
    </source>
</evidence>
<evidence type="ECO:0000256" key="1">
    <source>
        <dbReference type="ARBA" id="ARBA00004651"/>
    </source>
</evidence>
<feature type="transmembrane region" description="Helical" evidence="6">
    <location>
        <begin position="231"/>
        <end position="252"/>
    </location>
</feature>
<comment type="subcellular location">
    <subcellularLocation>
        <location evidence="1">Cell membrane</location>
        <topology evidence="1">Multi-pass membrane protein</topology>
    </subcellularLocation>
</comment>
<accession>A0A1G2IS28</accession>
<dbReference type="AlphaFoldDB" id="A0A1G2IS28"/>
<dbReference type="PANTHER" id="PTHR30250">
    <property type="entry name" value="PST FAMILY PREDICTED COLANIC ACID TRANSPORTER"/>
    <property type="match status" value="1"/>
</dbReference>
<dbReference type="Proteomes" id="UP000178632">
    <property type="component" value="Unassembled WGS sequence"/>
</dbReference>
<gene>
    <name evidence="7" type="ORF">A3G45_00525</name>
</gene>
<protein>
    <submittedName>
        <fullName evidence="7">Uncharacterized protein</fullName>
    </submittedName>
</protein>
<feature type="transmembrane region" description="Helical" evidence="6">
    <location>
        <begin position="371"/>
        <end position="390"/>
    </location>
</feature>
<feature type="transmembrane region" description="Helical" evidence="6">
    <location>
        <begin position="396"/>
        <end position="417"/>
    </location>
</feature>
<feature type="transmembrane region" description="Helical" evidence="6">
    <location>
        <begin position="57"/>
        <end position="81"/>
    </location>
</feature>
<keyword evidence="2" id="KW-1003">Cell membrane</keyword>
<organism evidence="7 8">
    <name type="scientific">Candidatus Staskawiczbacteria bacterium RIFCSPLOWO2_12_FULL_37_15</name>
    <dbReference type="NCBI Taxonomy" id="1802218"/>
    <lineage>
        <taxon>Bacteria</taxon>
        <taxon>Candidatus Staskawicziibacteriota</taxon>
    </lineage>
</organism>
<feature type="transmembrane region" description="Helical" evidence="6">
    <location>
        <begin position="24"/>
        <end position="45"/>
    </location>
</feature>
<keyword evidence="4 6" id="KW-1133">Transmembrane helix</keyword>
<evidence type="ECO:0000256" key="2">
    <source>
        <dbReference type="ARBA" id="ARBA00022475"/>
    </source>
</evidence>
<dbReference type="CDD" id="cd13128">
    <property type="entry name" value="MATE_Wzx_like"/>
    <property type="match status" value="1"/>
</dbReference>
<evidence type="ECO:0000313" key="8">
    <source>
        <dbReference type="Proteomes" id="UP000178632"/>
    </source>
</evidence>
<evidence type="ECO:0000256" key="5">
    <source>
        <dbReference type="ARBA" id="ARBA00023136"/>
    </source>
</evidence>
<feature type="transmembrane region" description="Helical" evidence="6">
    <location>
        <begin position="304"/>
        <end position="328"/>
    </location>
</feature>
<evidence type="ECO:0000313" key="7">
    <source>
        <dbReference type="EMBL" id="OGZ77140.1"/>
    </source>
</evidence>
<keyword evidence="3 6" id="KW-0812">Transmembrane</keyword>
<sequence>MKIKIIKTIFFENLGIKQTLLKNAFWLALAEFFSNGIYFLVFIWLARYLGPQTYGKWSFALSFVSFFAVFVDFGFTMLIIRELARDKTKSSEYIGNILTMKLILGLAVTALAALAIRLLSRDSMVINLVYFLSLYIVINNFAALFQAIFRANEKMEYEAVCRIAQSLCLLVLSAFFILNKSSVLFISSAFLIASFIGASFSLFFLKAYLLRPSFKADFKIWKEIAKKAWPFLFSGIFYMIYFVMGSVMLGIFSNMEEVGYYNAAYNLFLAVFIVPSVVTMSFFPKISYFYEKNKTELQKIFFNYRLVMVAIGFLLSIGLFLSANFLVIKIYSLDYSASVALLKVLSFIILVKSLSYVYNWFLSGSNEQKKVLVASGLASILNIILNYFLIIRYNAMGAIIATAITELFLLAVFYLYFKKKWHEIYNTDKI</sequence>
<feature type="transmembrane region" description="Helical" evidence="6">
    <location>
        <begin position="184"/>
        <end position="210"/>
    </location>
</feature>
<dbReference type="PANTHER" id="PTHR30250:SF11">
    <property type="entry name" value="O-ANTIGEN TRANSPORTER-RELATED"/>
    <property type="match status" value="1"/>
</dbReference>
<feature type="transmembrane region" description="Helical" evidence="6">
    <location>
        <begin position="160"/>
        <end position="178"/>
    </location>
</feature>
<dbReference type="Pfam" id="PF01943">
    <property type="entry name" value="Polysacc_synt"/>
    <property type="match status" value="1"/>
</dbReference>
<keyword evidence="5 6" id="KW-0472">Membrane</keyword>